<dbReference type="Proteomes" id="UP000198324">
    <property type="component" value="Unassembled WGS sequence"/>
</dbReference>
<keyword evidence="10" id="KW-1185">Reference proteome</keyword>
<dbReference type="AlphaFoldDB" id="A0A238YXR8"/>
<dbReference type="InterPro" id="IPR007159">
    <property type="entry name" value="SpoVT-AbrB_dom"/>
</dbReference>
<keyword evidence="6 7" id="KW-0804">Transcription</keyword>
<dbReference type="InterPro" id="IPR038619">
    <property type="entry name" value="MraZ_sf"/>
</dbReference>
<dbReference type="GO" id="GO:2000143">
    <property type="term" value="P:negative regulation of DNA-templated transcription initiation"/>
    <property type="evidence" value="ECO:0007669"/>
    <property type="project" value="TreeGrafter"/>
</dbReference>
<dbReference type="InterPro" id="IPR035644">
    <property type="entry name" value="MraZ_C"/>
</dbReference>
<keyword evidence="2 7" id="KW-0963">Cytoplasm</keyword>
<dbReference type="GO" id="GO:0000976">
    <property type="term" value="F:transcription cis-regulatory region binding"/>
    <property type="evidence" value="ECO:0007669"/>
    <property type="project" value="TreeGrafter"/>
</dbReference>
<dbReference type="Pfam" id="PF02381">
    <property type="entry name" value="MraZ"/>
    <property type="match status" value="1"/>
</dbReference>
<comment type="subunit">
    <text evidence="7">Forms oligomers.</text>
</comment>
<dbReference type="CDD" id="cd16321">
    <property type="entry name" value="MraZ_C"/>
    <property type="match status" value="1"/>
</dbReference>
<keyword evidence="3" id="KW-0677">Repeat</keyword>
<feature type="domain" description="SpoVT-AbrB" evidence="8">
    <location>
        <begin position="81"/>
        <end position="124"/>
    </location>
</feature>
<evidence type="ECO:0000256" key="7">
    <source>
        <dbReference type="HAMAP-Rule" id="MF_01008"/>
    </source>
</evidence>
<dbReference type="PROSITE" id="PS51740">
    <property type="entry name" value="SPOVT_ABRB"/>
    <property type="match status" value="2"/>
</dbReference>
<evidence type="ECO:0000256" key="4">
    <source>
        <dbReference type="ARBA" id="ARBA00023015"/>
    </source>
</evidence>
<comment type="similarity">
    <text evidence="7">Belongs to the MraZ family.</text>
</comment>
<dbReference type="HAMAP" id="MF_01008">
    <property type="entry name" value="MraZ"/>
    <property type="match status" value="1"/>
</dbReference>
<dbReference type="InterPro" id="IPR037914">
    <property type="entry name" value="SpoVT-AbrB_sf"/>
</dbReference>
<evidence type="ECO:0000256" key="5">
    <source>
        <dbReference type="ARBA" id="ARBA00023125"/>
    </source>
</evidence>
<protein>
    <recommendedName>
        <fullName evidence="1 7">Transcriptional regulator MraZ</fullName>
    </recommendedName>
</protein>
<comment type="subcellular location">
    <subcellularLocation>
        <location evidence="7">Cytoplasm</location>
        <location evidence="7">Nucleoid</location>
    </subcellularLocation>
</comment>
<dbReference type="GO" id="GO:0003700">
    <property type="term" value="F:DNA-binding transcription factor activity"/>
    <property type="evidence" value="ECO:0007669"/>
    <property type="project" value="UniProtKB-UniRule"/>
</dbReference>
<evidence type="ECO:0000256" key="1">
    <source>
        <dbReference type="ARBA" id="ARBA00013860"/>
    </source>
</evidence>
<dbReference type="OrthoDB" id="9807753at2"/>
<dbReference type="InterPro" id="IPR035642">
    <property type="entry name" value="MraZ_N"/>
</dbReference>
<dbReference type="GO" id="GO:0009295">
    <property type="term" value="C:nucleoid"/>
    <property type="evidence" value="ECO:0007669"/>
    <property type="project" value="UniProtKB-SubCell"/>
</dbReference>
<proteinExistence type="inferred from homology"/>
<name>A0A238YXR8_9BACT</name>
<dbReference type="GO" id="GO:0005737">
    <property type="term" value="C:cytoplasm"/>
    <property type="evidence" value="ECO:0007669"/>
    <property type="project" value="UniProtKB-UniRule"/>
</dbReference>
<evidence type="ECO:0000256" key="3">
    <source>
        <dbReference type="ARBA" id="ARBA00022737"/>
    </source>
</evidence>
<reference evidence="9 10" key="1">
    <citation type="submission" date="2017-06" db="EMBL/GenBank/DDBJ databases">
        <authorList>
            <person name="Kim H.J."/>
            <person name="Triplett B.A."/>
        </authorList>
    </citation>
    <scope>NUCLEOTIDE SEQUENCE [LARGE SCALE GENOMIC DNA]</scope>
    <source>
        <strain evidence="9 10">DSM 13116</strain>
    </source>
</reference>
<organism evidence="9 10">
    <name type="scientific">Humidesulfovibrio mexicanus</name>
    <dbReference type="NCBI Taxonomy" id="147047"/>
    <lineage>
        <taxon>Bacteria</taxon>
        <taxon>Pseudomonadati</taxon>
        <taxon>Thermodesulfobacteriota</taxon>
        <taxon>Desulfovibrionia</taxon>
        <taxon>Desulfovibrionales</taxon>
        <taxon>Desulfovibrionaceae</taxon>
        <taxon>Humidesulfovibrio</taxon>
    </lineage>
</organism>
<feature type="domain" description="SpoVT-AbrB" evidence="8">
    <location>
        <begin position="6"/>
        <end position="52"/>
    </location>
</feature>
<evidence type="ECO:0000256" key="6">
    <source>
        <dbReference type="ARBA" id="ARBA00023163"/>
    </source>
</evidence>
<evidence type="ECO:0000313" key="10">
    <source>
        <dbReference type="Proteomes" id="UP000198324"/>
    </source>
</evidence>
<gene>
    <name evidence="7" type="primary">mraZ</name>
    <name evidence="9" type="ORF">SAMN04488503_1038</name>
</gene>
<dbReference type="InterPro" id="IPR003444">
    <property type="entry name" value="MraZ"/>
</dbReference>
<accession>A0A238YXR8</accession>
<dbReference type="RefSeq" id="WP_089272438.1">
    <property type="nucleotide sequence ID" value="NZ_FZOC01000002.1"/>
</dbReference>
<keyword evidence="4 7" id="KW-0805">Transcription regulation</keyword>
<dbReference type="CDD" id="cd16320">
    <property type="entry name" value="MraZ_N"/>
    <property type="match status" value="1"/>
</dbReference>
<dbReference type="SUPFAM" id="SSF89447">
    <property type="entry name" value="AbrB/MazE/MraZ-like"/>
    <property type="match status" value="1"/>
</dbReference>
<evidence type="ECO:0000313" key="9">
    <source>
        <dbReference type="EMBL" id="SNR75279.1"/>
    </source>
</evidence>
<dbReference type="EMBL" id="FZOC01000002">
    <property type="protein sequence ID" value="SNR75279.1"/>
    <property type="molecule type" value="Genomic_DNA"/>
</dbReference>
<evidence type="ECO:0000256" key="2">
    <source>
        <dbReference type="ARBA" id="ARBA00022490"/>
    </source>
</evidence>
<dbReference type="PANTHER" id="PTHR34701:SF1">
    <property type="entry name" value="TRANSCRIPTIONAL REGULATOR MRAZ"/>
    <property type="match status" value="1"/>
</dbReference>
<dbReference type="PANTHER" id="PTHR34701">
    <property type="entry name" value="TRANSCRIPTIONAL REGULATOR MRAZ"/>
    <property type="match status" value="1"/>
</dbReference>
<dbReference type="InterPro" id="IPR020603">
    <property type="entry name" value="MraZ_dom"/>
</dbReference>
<evidence type="ECO:0000259" key="8">
    <source>
        <dbReference type="PROSITE" id="PS51740"/>
    </source>
</evidence>
<dbReference type="Gene3D" id="3.40.1550.20">
    <property type="entry name" value="Transcriptional regulator MraZ domain"/>
    <property type="match status" value="1"/>
</dbReference>
<sequence length="149" mass="16823">MRLLGHAHRSLDPKGRLMLTPEFRDQFLAESQDGRLVLTIYQGQIIGITPAQWDAFVAELEKPATPSPTLQNIRRVAFAGYVEVVLDKQGRIQLPTHLRKSGRLDRDVVLVGGGKCMEIWDKDRFEALLEQTPEDVSTEMAQANIKLPF</sequence>
<keyword evidence="5 7" id="KW-0238">DNA-binding</keyword>